<dbReference type="PROSITE" id="PS51257">
    <property type="entry name" value="PROKAR_LIPOPROTEIN"/>
    <property type="match status" value="1"/>
</dbReference>
<evidence type="ECO:0000256" key="3">
    <source>
        <dbReference type="ARBA" id="ARBA00022723"/>
    </source>
</evidence>
<evidence type="ECO:0000256" key="1">
    <source>
        <dbReference type="ARBA" id="ARBA00022448"/>
    </source>
</evidence>
<accession>A0ABT9VFA5</accession>
<dbReference type="PROSITE" id="PS51007">
    <property type="entry name" value="CYTC"/>
    <property type="match status" value="1"/>
</dbReference>
<protein>
    <submittedName>
        <fullName evidence="10">Cytochrome c551</fullName>
    </submittedName>
</protein>
<dbReference type="EMBL" id="JAUSTQ010000005">
    <property type="protein sequence ID" value="MDQ0159638.1"/>
    <property type="molecule type" value="Genomic_DNA"/>
</dbReference>
<dbReference type="SUPFAM" id="SSF46626">
    <property type="entry name" value="Cytochrome c"/>
    <property type="match status" value="1"/>
</dbReference>
<evidence type="ECO:0000256" key="7">
    <source>
        <dbReference type="SAM" id="MobiDB-lite"/>
    </source>
</evidence>
<keyword evidence="5 6" id="KW-0408">Iron</keyword>
<name>A0ABT9VFA5_9BACI</name>
<dbReference type="InterPro" id="IPR009056">
    <property type="entry name" value="Cyt_c-like_dom"/>
</dbReference>
<dbReference type="InterPro" id="IPR012218">
    <property type="entry name" value="Cyt_c_BACSU-c550-type"/>
</dbReference>
<evidence type="ECO:0000259" key="9">
    <source>
        <dbReference type="PROSITE" id="PS51007"/>
    </source>
</evidence>
<evidence type="ECO:0000256" key="2">
    <source>
        <dbReference type="ARBA" id="ARBA00022617"/>
    </source>
</evidence>
<feature type="signal peptide" evidence="8">
    <location>
        <begin position="1"/>
        <end position="20"/>
    </location>
</feature>
<organism evidence="10 11">
    <name type="scientific">Alkalibacillus salilacus</name>
    <dbReference type="NCBI Taxonomy" id="284582"/>
    <lineage>
        <taxon>Bacteria</taxon>
        <taxon>Bacillati</taxon>
        <taxon>Bacillota</taxon>
        <taxon>Bacilli</taxon>
        <taxon>Bacillales</taxon>
        <taxon>Bacillaceae</taxon>
        <taxon>Alkalibacillus</taxon>
    </lineage>
</organism>
<evidence type="ECO:0000256" key="4">
    <source>
        <dbReference type="ARBA" id="ARBA00022982"/>
    </source>
</evidence>
<evidence type="ECO:0000313" key="10">
    <source>
        <dbReference type="EMBL" id="MDQ0159638.1"/>
    </source>
</evidence>
<reference evidence="10 11" key="1">
    <citation type="submission" date="2023-07" db="EMBL/GenBank/DDBJ databases">
        <title>Genomic Encyclopedia of Type Strains, Phase IV (KMG-IV): sequencing the most valuable type-strain genomes for metagenomic binning, comparative biology and taxonomic classification.</title>
        <authorList>
            <person name="Goeker M."/>
        </authorList>
    </citation>
    <scope>NUCLEOTIDE SEQUENCE [LARGE SCALE GENOMIC DNA]</scope>
    <source>
        <strain evidence="10 11">DSM 16460</strain>
    </source>
</reference>
<dbReference type="PANTHER" id="PTHR37823">
    <property type="entry name" value="CYTOCHROME C-553-LIKE"/>
    <property type="match status" value="1"/>
</dbReference>
<comment type="caution">
    <text evidence="10">The sequence shown here is derived from an EMBL/GenBank/DDBJ whole genome shotgun (WGS) entry which is preliminary data.</text>
</comment>
<keyword evidence="2 6" id="KW-0349">Heme</keyword>
<proteinExistence type="predicted"/>
<evidence type="ECO:0000256" key="8">
    <source>
        <dbReference type="SAM" id="SignalP"/>
    </source>
</evidence>
<dbReference type="RefSeq" id="WP_306976271.1">
    <property type="nucleotide sequence ID" value="NZ_JAUSTQ010000005.1"/>
</dbReference>
<gene>
    <name evidence="10" type="ORF">J2S77_001622</name>
</gene>
<keyword evidence="8" id="KW-0732">Signal</keyword>
<evidence type="ECO:0000256" key="6">
    <source>
        <dbReference type="PROSITE-ProRule" id="PRU00433"/>
    </source>
</evidence>
<keyword evidence="4" id="KW-0249">Electron transport</keyword>
<dbReference type="InterPro" id="IPR036909">
    <property type="entry name" value="Cyt_c-like_dom_sf"/>
</dbReference>
<dbReference type="InterPro" id="IPR051811">
    <property type="entry name" value="Cytochrome_c550/c551-like"/>
</dbReference>
<evidence type="ECO:0000313" key="11">
    <source>
        <dbReference type="Proteomes" id="UP001224359"/>
    </source>
</evidence>
<dbReference type="Gene3D" id="1.10.760.10">
    <property type="entry name" value="Cytochrome c-like domain"/>
    <property type="match status" value="1"/>
</dbReference>
<feature type="region of interest" description="Disordered" evidence="7">
    <location>
        <begin position="84"/>
        <end position="108"/>
    </location>
</feature>
<feature type="domain" description="Cytochrome c" evidence="9">
    <location>
        <begin position="36"/>
        <end position="108"/>
    </location>
</feature>
<feature type="chain" id="PRO_5046588530" evidence="8">
    <location>
        <begin position="21"/>
        <end position="108"/>
    </location>
</feature>
<dbReference type="Pfam" id="PF13442">
    <property type="entry name" value="Cytochrome_CBB3"/>
    <property type="match status" value="1"/>
</dbReference>
<dbReference type="Proteomes" id="UP001224359">
    <property type="component" value="Unassembled WGS sequence"/>
</dbReference>
<keyword evidence="3 6" id="KW-0479">Metal-binding</keyword>
<keyword evidence="1" id="KW-0813">Transport</keyword>
<dbReference type="PIRSF" id="PIRSF000025">
    <property type="entry name" value="Cytc_Bsub_c550"/>
    <property type="match status" value="1"/>
</dbReference>
<sequence length="108" mass="11183">MKKWLLIGFISFMMILAACGGDNGGADGGNEEGNANETAQGEELFQQNCASCHGGDLSGGTGPDLTNASDSYDQSEIVTIITEGKGSMPAQDVSEDEASQIADYVLSQ</sequence>
<dbReference type="PANTHER" id="PTHR37823:SF4">
    <property type="entry name" value="MENAQUINOL-CYTOCHROME C REDUCTASE CYTOCHROME B_C SUBUNIT"/>
    <property type="match status" value="1"/>
</dbReference>
<evidence type="ECO:0000256" key="5">
    <source>
        <dbReference type="ARBA" id="ARBA00023004"/>
    </source>
</evidence>
<keyword evidence="11" id="KW-1185">Reference proteome</keyword>